<keyword evidence="9" id="KW-1185">Reference proteome</keyword>
<dbReference type="PIRSF" id="PIRSF029938">
    <property type="entry name" value="UCP029938"/>
    <property type="match status" value="1"/>
</dbReference>
<evidence type="ECO:0000313" key="8">
    <source>
        <dbReference type="EMBL" id="MFC2948342.1"/>
    </source>
</evidence>
<evidence type="ECO:0000256" key="3">
    <source>
        <dbReference type="ARBA" id="ARBA00022960"/>
    </source>
</evidence>
<comment type="function">
    <text evidence="6">Divisome component that associates with the complex late in its assembly, after the Z-ring is formed, and is dependent on DivIC and PBP2B for its recruitment to the divisome. Together with EzrA, is a key component of the system that regulates PBP1 localization during cell cycle progression. Its main role could be the removal of PBP1 from the cell pole after pole maturation is completed. Also contributes to the recruitment of PBP1 to the division complex. Not essential for septum formation.</text>
</comment>
<dbReference type="InterPro" id="IPR007793">
    <property type="entry name" value="DivIVA_fam"/>
</dbReference>
<feature type="region of interest" description="Disordered" evidence="7">
    <location>
        <begin position="56"/>
        <end position="78"/>
    </location>
</feature>
<dbReference type="Proteomes" id="UP001595387">
    <property type="component" value="Unassembled WGS sequence"/>
</dbReference>
<gene>
    <name evidence="6 8" type="primary">gpsB</name>
    <name evidence="8" type="ORF">ACFODW_08315</name>
</gene>
<evidence type="ECO:0000256" key="5">
    <source>
        <dbReference type="ARBA" id="ARBA00023306"/>
    </source>
</evidence>
<comment type="subcellular location">
    <subcellularLocation>
        <location evidence="6">Cytoplasm</location>
    </subcellularLocation>
    <text evidence="6">Shuttles between the lateral wall and the division site in a cell cycle-dependent manner.</text>
</comment>
<reference evidence="9" key="1">
    <citation type="journal article" date="2019" name="Int. J. Syst. Evol. Microbiol.">
        <title>The Global Catalogue of Microorganisms (GCM) 10K type strain sequencing project: providing services to taxonomists for standard genome sequencing and annotation.</title>
        <authorList>
            <consortium name="The Broad Institute Genomics Platform"/>
            <consortium name="The Broad Institute Genome Sequencing Center for Infectious Disease"/>
            <person name="Wu L."/>
            <person name="Ma J."/>
        </authorList>
    </citation>
    <scope>NUCLEOTIDE SEQUENCE [LARGE SCALE GENOMIC DNA]</scope>
    <source>
        <strain evidence="9">KCTC 13193</strain>
    </source>
</reference>
<feature type="compositionally biased region" description="Basic and acidic residues" evidence="7">
    <location>
        <begin position="56"/>
        <end position="67"/>
    </location>
</feature>
<dbReference type="NCBIfam" id="NF010725">
    <property type="entry name" value="PRK14127.1"/>
    <property type="match status" value="1"/>
</dbReference>
<name>A0ABV7A5L9_9BACI</name>
<comment type="subunit">
    <text evidence="6">Forms polymers through the coiled coil domains. Interacts with PBP1, MreC and EzrA.</text>
</comment>
<dbReference type="PANTHER" id="PTHR35794:SF1">
    <property type="entry name" value="CELL CYCLE PROTEIN GPSB"/>
    <property type="match status" value="1"/>
</dbReference>
<proteinExistence type="inferred from homology"/>
<keyword evidence="4 6" id="KW-0175">Coiled coil</keyword>
<evidence type="ECO:0000256" key="4">
    <source>
        <dbReference type="ARBA" id="ARBA00023054"/>
    </source>
</evidence>
<comment type="similarity">
    <text evidence="6">Belongs to the GpsB family.</text>
</comment>
<dbReference type="GO" id="GO:0051301">
    <property type="term" value="P:cell division"/>
    <property type="evidence" value="ECO:0007669"/>
    <property type="project" value="UniProtKB-KW"/>
</dbReference>
<keyword evidence="5 6" id="KW-0131">Cell cycle</keyword>
<keyword evidence="3 6" id="KW-0133">Cell shape</keyword>
<dbReference type="PANTHER" id="PTHR35794">
    <property type="entry name" value="CELL DIVISION PROTEIN DIVIVA"/>
    <property type="match status" value="1"/>
</dbReference>
<organism evidence="8 9">
    <name type="scientific">Virgibacillus sediminis</name>
    <dbReference type="NCBI Taxonomy" id="202260"/>
    <lineage>
        <taxon>Bacteria</taxon>
        <taxon>Bacillati</taxon>
        <taxon>Bacillota</taxon>
        <taxon>Bacilli</taxon>
        <taxon>Bacillales</taxon>
        <taxon>Bacillaceae</taxon>
        <taxon>Virgibacillus</taxon>
    </lineage>
</organism>
<comment type="caution">
    <text evidence="8">The sequence shown here is derived from an EMBL/GenBank/DDBJ whole genome shotgun (WGS) entry which is preliminary data.</text>
</comment>
<dbReference type="Gene3D" id="6.10.250.660">
    <property type="match status" value="1"/>
</dbReference>
<dbReference type="InterPro" id="IPR019933">
    <property type="entry name" value="DivIVA_domain"/>
</dbReference>
<keyword evidence="2 6" id="KW-0132">Cell division</keyword>
<accession>A0ABV7A5L9</accession>
<dbReference type="HAMAP" id="MF_02011">
    <property type="entry name" value="GpsB"/>
    <property type="match status" value="1"/>
</dbReference>
<evidence type="ECO:0000256" key="6">
    <source>
        <dbReference type="HAMAP-Rule" id="MF_02011"/>
    </source>
</evidence>
<feature type="compositionally biased region" description="Polar residues" evidence="7">
    <location>
        <begin position="69"/>
        <end position="78"/>
    </location>
</feature>
<dbReference type="RefSeq" id="WP_390305191.1">
    <property type="nucleotide sequence ID" value="NZ_JBHRRZ010000014.1"/>
</dbReference>
<evidence type="ECO:0000256" key="1">
    <source>
        <dbReference type="ARBA" id="ARBA00022490"/>
    </source>
</evidence>
<evidence type="ECO:0000313" key="9">
    <source>
        <dbReference type="Proteomes" id="UP001595387"/>
    </source>
</evidence>
<sequence length="107" mass="12586">MSLNRVQLNGKDILEKEFKTAMRGYNQEEVDEFLDMIIQDYDAFKQEIERLQQENERLKKNTQEHTRTRSSQPAQQVNYDVLKRLSNLEKAVFGKKFADANNANESS</sequence>
<keyword evidence="1 6" id="KW-0963">Cytoplasm</keyword>
<evidence type="ECO:0000256" key="2">
    <source>
        <dbReference type="ARBA" id="ARBA00022618"/>
    </source>
</evidence>
<dbReference type="NCBIfam" id="TIGR03544">
    <property type="entry name" value="DivI1A_domain"/>
    <property type="match status" value="1"/>
</dbReference>
<dbReference type="InterPro" id="IPR011229">
    <property type="entry name" value="Cell_cycle_GpsB"/>
</dbReference>
<protein>
    <recommendedName>
        <fullName evidence="6">Cell cycle protein GpsB</fullName>
    </recommendedName>
    <alternativeName>
        <fullName evidence="6">Guiding PBP1-shuttling protein</fullName>
    </alternativeName>
</protein>
<evidence type="ECO:0000256" key="7">
    <source>
        <dbReference type="SAM" id="MobiDB-lite"/>
    </source>
</evidence>
<dbReference type="EMBL" id="JBHRRZ010000014">
    <property type="protein sequence ID" value="MFC2948342.1"/>
    <property type="molecule type" value="Genomic_DNA"/>
</dbReference>
<dbReference type="Pfam" id="PF05103">
    <property type="entry name" value="DivIVA"/>
    <property type="match status" value="1"/>
</dbReference>